<keyword evidence="6" id="KW-1185">Reference proteome</keyword>
<comment type="caution">
    <text evidence="5">The sequence shown here is derived from an EMBL/GenBank/DDBJ whole genome shotgun (WGS) entry which is preliminary data.</text>
</comment>
<dbReference type="Gene3D" id="2.40.50.140">
    <property type="entry name" value="Nucleic acid-binding proteins"/>
    <property type="match status" value="1"/>
</dbReference>
<sequence length="171" mass="18257">MSVGETRITVIGNLTADPRLFFSRQGVAVVNFTVAASRRTYDKAADRWVDSDTLFLRCSAFRQLAENIAESLTKGARVVVTGRLRQHGYEDKEGIWRTAFEVDVEDVGPSLRWATAQVTKAPGDGDQMESVARSATDPWAFAAASSSPVLSGSAPVAPVGGVPGIPSDLTT</sequence>
<evidence type="ECO:0000256" key="4">
    <source>
        <dbReference type="SAM" id="MobiDB-lite"/>
    </source>
</evidence>
<feature type="compositionally biased region" description="Low complexity" evidence="4">
    <location>
        <begin position="151"/>
        <end position="171"/>
    </location>
</feature>
<dbReference type="InterPro" id="IPR000424">
    <property type="entry name" value="Primosome_PriB/ssb"/>
</dbReference>
<organism evidence="5 6">
    <name type="scientific">Microbispora cellulosiformans</name>
    <dbReference type="NCBI Taxonomy" id="2614688"/>
    <lineage>
        <taxon>Bacteria</taxon>
        <taxon>Bacillati</taxon>
        <taxon>Actinomycetota</taxon>
        <taxon>Actinomycetes</taxon>
        <taxon>Streptosporangiales</taxon>
        <taxon>Streptosporangiaceae</taxon>
        <taxon>Microbispora</taxon>
    </lineage>
</organism>
<proteinExistence type="inferred from homology"/>
<dbReference type="CDD" id="cd04496">
    <property type="entry name" value="SSB_OBF"/>
    <property type="match status" value="1"/>
</dbReference>
<protein>
    <recommendedName>
        <fullName evidence="2 3">Single-stranded DNA-binding protein</fullName>
        <shortName evidence="2">SSB</shortName>
    </recommendedName>
</protein>
<dbReference type="InterPro" id="IPR011344">
    <property type="entry name" value="ssDNA-bd"/>
</dbReference>
<evidence type="ECO:0000313" key="6">
    <source>
        <dbReference type="Proteomes" id="UP000327011"/>
    </source>
</evidence>
<dbReference type="AlphaFoldDB" id="A0A5J5K6E6"/>
<dbReference type="SUPFAM" id="SSF50249">
    <property type="entry name" value="Nucleic acid-binding proteins"/>
    <property type="match status" value="1"/>
</dbReference>
<dbReference type="PANTHER" id="PTHR10302:SF27">
    <property type="entry name" value="SINGLE-STRANDED DNA-BINDING PROTEIN"/>
    <property type="match status" value="1"/>
</dbReference>
<name>A0A5J5K6E6_9ACTN</name>
<dbReference type="PANTHER" id="PTHR10302">
    <property type="entry name" value="SINGLE-STRANDED DNA-BINDING PROTEIN"/>
    <property type="match status" value="1"/>
</dbReference>
<dbReference type="GO" id="GO:0003697">
    <property type="term" value="F:single-stranded DNA binding"/>
    <property type="evidence" value="ECO:0007669"/>
    <property type="project" value="UniProtKB-UniRule"/>
</dbReference>
<dbReference type="InterPro" id="IPR012340">
    <property type="entry name" value="NA-bd_OB-fold"/>
</dbReference>
<evidence type="ECO:0000313" key="5">
    <source>
        <dbReference type="EMBL" id="KAA9380185.1"/>
    </source>
</evidence>
<comment type="subunit">
    <text evidence="2">Homotetramer.</text>
</comment>
<evidence type="ECO:0000256" key="1">
    <source>
        <dbReference type="ARBA" id="ARBA00023125"/>
    </source>
</evidence>
<comment type="caution">
    <text evidence="2">Lacks conserved residue(s) required for the propagation of feature annotation.</text>
</comment>
<dbReference type="Proteomes" id="UP000327011">
    <property type="component" value="Unassembled WGS sequence"/>
</dbReference>
<dbReference type="Pfam" id="PF00436">
    <property type="entry name" value="SSB"/>
    <property type="match status" value="1"/>
</dbReference>
<dbReference type="HAMAP" id="MF_00984">
    <property type="entry name" value="SSB"/>
    <property type="match status" value="1"/>
</dbReference>
<feature type="region of interest" description="Disordered" evidence="4">
    <location>
        <begin position="149"/>
        <end position="171"/>
    </location>
</feature>
<keyword evidence="1 2" id="KW-0238">DNA-binding</keyword>
<dbReference type="GO" id="GO:0009295">
    <property type="term" value="C:nucleoid"/>
    <property type="evidence" value="ECO:0007669"/>
    <property type="project" value="TreeGrafter"/>
</dbReference>
<evidence type="ECO:0000256" key="3">
    <source>
        <dbReference type="RuleBase" id="RU000524"/>
    </source>
</evidence>
<dbReference type="EMBL" id="VYTZ01000003">
    <property type="protein sequence ID" value="KAA9380185.1"/>
    <property type="molecule type" value="Genomic_DNA"/>
</dbReference>
<dbReference type="GO" id="GO:0006260">
    <property type="term" value="P:DNA replication"/>
    <property type="evidence" value="ECO:0007669"/>
    <property type="project" value="InterPro"/>
</dbReference>
<dbReference type="PROSITE" id="PS50935">
    <property type="entry name" value="SSB"/>
    <property type="match status" value="1"/>
</dbReference>
<evidence type="ECO:0000256" key="2">
    <source>
        <dbReference type="HAMAP-Rule" id="MF_00984"/>
    </source>
</evidence>
<reference evidence="5 6" key="1">
    <citation type="submission" date="2019-09" db="EMBL/GenBank/DDBJ databases">
        <title>Screening of Novel Bioactive Compounds from Soil-Associated.</title>
        <authorList>
            <person name="Gong X."/>
        </authorList>
    </citation>
    <scope>NUCLEOTIDE SEQUENCE [LARGE SCALE GENOMIC DNA]</scope>
    <source>
        <strain evidence="5 6">Gxj-6</strain>
    </source>
</reference>
<accession>A0A5J5K6E6</accession>
<dbReference type="NCBIfam" id="TIGR00621">
    <property type="entry name" value="ssb"/>
    <property type="match status" value="1"/>
</dbReference>
<gene>
    <name evidence="5" type="primary">ssb</name>
    <name evidence="5" type="ORF">F5972_11030</name>
</gene>